<reference evidence="1" key="1">
    <citation type="journal article" date="2016" name="Genome Announc.">
        <title>Draft Genome Sequence of the Syntrophic Lactate-Degrading Bacterium Tepidanaerobacter syntrophicus JLT.</title>
        <authorList>
            <person name="Matsuura N."/>
            <person name="Ohashi A."/>
            <person name="Tourlousse D.M."/>
            <person name="Sekiguchi Y."/>
        </authorList>
    </citation>
    <scope>NUCLEOTIDE SEQUENCE [LARGE SCALE GENOMIC DNA]</scope>
    <source>
        <strain evidence="1">JL</strain>
    </source>
</reference>
<organism evidence="1">
    <name type="scientific">Tepidanaerobacter syntrophicus</name>
    <dbReference type="NCBI Taxonomy" id="224999"/>
    <lineage>
        <taxon>Bacteria</taxon>
        <taxon>Bacillati</taxon>
        <taxon>Bacillota</taxon>
        <taxon>Clostridia</taxon>
        <taxon>Thermosediminibacterales</taxon>
        <taxon>Tepidanaerobacteraceae</taxon>
        <taxon>Tepidanaerobacter</taxon>
    </lineage>
</organism>
<dbReference type="OrthoDB" id="1955657at2"/>
<keyword evidence="2" id="KW-1185">Reference proteome</keyword>
<dbReference type="AlphaFoldDB" id="A0A0U9HJE3"/>
<dbReference type="STRING" id="224999.GCA_001485475_00126"/>
<protein>
    <recommendedName>
        <fullName evidence="3">Leucine rich repeat-containing protein</fullName>
    </recommendedName>
</protein>
<dbReference type="RefSeq" id="WP_059031243.1">
    <property type="nucleotide sequence ID" value="NZ_DF976995.1"/>
</dbReference>
<dbReference type="Gene3D" id="3.80.10.10">
    <property type="entry name" value="Ribonuclease Inhibitor"/>
    <property type="match status" value="1"/>
</dbReference>
<name>A0A0U9HJE3_9FIRM</name>
<accession>A0A0U9HJE3</accession>
<dbReference type="EMBL" id="DF976995">
    <property type="protein sequence ID" value="GAQ24143.1"/>
    <property type="molecule type" value="Genomic_DNA"/>
</dbReference>
<sequence>MSRKVTLLVSLLVVLAFVFSTVPTNGVAMGSGVVPEGFTPIYTVEDLNSIRDNPVVPEGFTPIYSVEDLNSIRNNPYGQYILMNDIDLSGYDWEPIDYYNEETGEHEPFYGVFDGNGHKIKNLRINKPDEDMVGLFACIGNRNGPAVIKNLILENVDIVGRHSVGGLVGKNASGYIENVKVIGNIKGDTCVGGIVGTDIGIIRNCHTDGVITGNDYTSEIVGHGIPGPSIEGCSSTAIVNGKTGTLTGGYEKYGTTFNGASDWYGFWVSFKYDKVEIYDYTGTPDREHVVIPSHIFGWPVTELHGAFSCAEYVKSVVIPDTVERLINAFDYCRNLHTVVVPESVKLVQGSFGTNTREGLGVKEVIFEGMDTEIDGIGDVLIKCKAGSKAHEYALKFNKEYVLIP</sequence>
<proteinExistence type="predicted"/>
<evidence type="ECO:0000313" key="1">
    <source>
        <dbReference type="EMBL" id="GAQ24143.1"/>
    </source>
</evidence>
<dbReference type="Proteomes" id="UP000062160">
    <property type="component" value="Unassembled WGS sequence"/>
</dbReference>
<gene>
    <name evidence="1" type="ORF">TSYNT_1128</name>
</gene>
<dbReference type="InterPro" id="IPR032675">
    <property type="entry name" value="LRR_dom_sf"/>
</dbReference>
<evidence type="ECO:0000313" key="2">
    <source>
        <dbReference type="Proteomes" id="UP000062160"/>
    </source>
</evidence>
<dbReference type="Gene3D" id="2.160.20.110">
    <property type="match status" value="1"/>
</dbReference>
<evidence type="ECO:0008006" key="3">
    <source>
        <dbReference type="Google" id="ProtNLM"/>
    </source>
</evidence>